<accession>A0A078B595</accession>
<name>A0A078B595_STYLE</name>
<keyword evidence="5" id="KW-1185">Reference proteome</keyword>
<evidence type="ECO:0000313" key="5">
    <source>
        <dbReference type="Proteomes" id="UP000039865"/>
    </source>
</evidence>
<dbReference type="AlphaFoldDB" id="A0A078B595"/>
<dbReference type="InParanoid" id="A0A078B595"/>
<feature type="compositionally biased region" description="Basic and acidic residues" evidence="2">
    <location>
        <begin position="920"/>
        <end position="935"/>
    </location>
</feature>
<dbReference type="EMBL" id="CCKQ01016574">
    <property type="protein sequence ID" value="CDW88447.1"/>
    <property type="molecule type" value="Genomic_DNA"/>
</dbReference>
<organism evidence="4 5">
    <name type="scientific">Stylonychia lemnae</name>
    <name type="common">Ciliate</name>
    <dbReference type="NCBI Taxonomy" id="5949"/>
    <lineage>
        <taxon>Eukaryota</taxon>
        <taxon>Sar</taxon>
        <taxon>Alveolata</taxon>
        <taxon>Ciliophora</taxon>
        <taxon>Intramacronucleata</taxon>
        <taxon>Spirotrichea</taxon>
        <taxon>Stichotrichia</taxon>
        <taxon>Sporadotrichida</taxon>
        <taxon>Oxytrichidae</taxon>
        <taxon>Stylonychinae</taxon>
        <taxon>Stylonychia</taxon>
    </lineage>
</organism>
<reference evidence="4 5" key="1">
    <citation type="submission" date="2014-06" db="EMBL/GenBank/DDBJ databases">
        <authorList>
            <person name="Swart Estienne"/>
        </authorList>
    </citation>
    <scope>NUCLEOTIDE SEQUENCE [LARGE SCALE GENOMIC DNA]</scope>
    <source>
        <strain evidence="4 5">130c</strain>
    </source>
</reference>
<feature type="compositionally biased region" description="Low complexity" evidence="2">
    <location>
        <begin position="901"/>
        <end position="911"/>
    </location>
</feature>
<dbReference type="GO" id="GO:0006355">
    <property type="term" value="P:regulation of DNA-templated transcription"/>
    <property type="evidence" value="ECO:0007669"/>
    <property type="project" value="InterPro"/>
</dbReference>
<dbReference type="InterPro" id="IPR007527">
    <property type="entry name" value="Znf_SWIM"/>
</dbReference>
<dbReference type="PANTHER" id="PTHR31669">
    <property type="entry name" value="PROTEIN FAR1-RELATED SEQUENCE 10-RELATED"/>
    <property type="match status" value="1"/>
</dbReference>
<feature type="domain" description="SWIM-type" evidence="3">
    <location>
        <begin position="629"/>
        <end position="665"/>
    </location>
</feature>
<dbReference type="Proteomes" id="UP000039865">
    <property type="component" value="Unassembled WGS sequence"/>
</dbReference>
<feature type="region of interest" description="Disordered" evidence="2">
    <location>
        <begin position="738"/>
        <end position="758"/>
    </location>
</feature>
<proteinExistence type="predicted"/>
<feature type="compositionally biased region" description="Basic residues" evidence="2">
    <location>
        <begin position="871"/>
        <end position="900"/>
    </location>
</feature>
<keyword evidence="1" id="KW-0863">Zinc-finger</keyword>
<dbReference type="GO" id="GO:0008270">
    <property type="term" value="F:zinc ion binding"/>
    <property type="evidence" value="ECO:0007669"/>
    <property type="project" value="UniProtKB-KW"/>
</dbReference>
<evidence type="ECO:0000256" key="1">
    <source>
        <dbReference type="PROSITE-ProRule" id="PRU00325"/>
    </source>
</evidence>
<dbReference type="InterPro" id="IPR031052">
    <property type="entry name" value="FHY3/FAR1"/>
</dbReference>
<feature type="compositionally biased region" description="Basic and acidic residues" evidence="2">
    <location>
        <begin position="839"/>
        <end position="870"/>
    </location>
</feature>
<sequence>MQTSQGLFQAYPQQSSMIIKPHNMIPQVGEYDSLNNQISDLVLRQTQQQIQQQQLQQQHHPQVQQPMQLPLPTASDSGVSVMHDEFSDEENMNSCAHNIDGNFDFRDVELDNLELNKDEIRKMNDPKFAFNFSYYPRHFKNMHEALDVYNSNGYLNKIQFRLYEHQRSEPDMNGNCQTQFFSLSCYLRNQPKYDTKYYQYDQGRLPKVSNCNVNVRFVWNEMEQRFDRVEQFKYVHDHRLELDERCFLENYILRDIKHYVMDNIDIQVSEVIQKIYQQYQRRLRHLDVLNALKLIKGDVKLDIKQLANDIEAVQQKYPDTYIKLKTGTPVVVFFQSQDMLETYRLYRDVMLVSVSKKRKNKYGIFQIHMTGINNFGRAVVFATGFTNIKCKEAYQLIFKQFNQRCLDNDIQLPDVLITSLEQDILDAKQEVFLNSRHLISQHYLLLAAKEALNPYKKRMDFDFSVAQEFFEKIVIETDNERFNQLQQEILKMIGVLDPNLQTEIIRIFDNSEKWSIRSFDKLFTAGLHSNERAASVEGFFKTQHKYEHSMMDVIDLAKRLSMRECCLETNSKEAHSYFLHPVYIQMKRRFSPYALSLMLHQMIESYKYTAQDTRNESIFLIKTDKNQEFEVEKDIITKAIRCRCQFYYLNDMICSHSFCLMNALQIKHIRNFDYIKRWRDEINIDDPTTRDMQQKAKQQKKLQNFIDKLAEKNRNKKAKHKGGIVPVRRRKVEVDYYPSDDNDDIKMEDNDGTSADGRKTAKMYDLMVPGRMKLKAFTRQEEEKRKRMHQLTKYGSAQALEDIYDRLPNDGLQMPDLQDLNFYSDEDDSSDGAGDEVIEEFRRETLKDEEAKQIKLEQQRQKEAEREERRKQKKKSDKKKKKKKDRYRPQKKKKSKKKHSGSSSSGSTSGSEDSDNNSQSKKDRSKDGNTDEQVKPRKKTHIGGVPIVEVPQLTMKTRRNAKKDIDQIEEELQQEILYDKFAGTDNKKADQRKKNEDDTKTDEVFNF</sequence>
<evidence type="ECO:0000256" key="2">
    <source>
        <dbReference type="SAM" id="MobiDB-lite"/>
    </source>
</evidence>
<feature type="region of interest" description="Disordered" evidence="2">
    <location>
        <begin position="981"/>
        <end position="1007"/>
    </location>
</feature>
<keyword evidence="1" id="KW-0479">Metal-binding</keyword>
<protein>
    <submittedName>
        <fullName evidence="4">Protein far1-related sequence 5-like</fullName>
    </submittedName>
</protein>
<feature type="compositionally biased region" description="Acidic residues" evidence="2">
    <location>
        <begin position="824"/>
        <end position="838"/>
    </location>
</feature>
<evidence type="ECO:0000313" key="4">
    <source>
        <dbReference type="EMBL" id="CDW88447.1"/>
    </source>
</evidence>
<evidence type="ECO:0000259" key="3">
    <source>
        <dbReference type="PROSITE" id="PS50966"/>
    </source>
</evidence>
<dbReference type="PROSITE" id="PS50966">
    <property type="entry name" value="ZF_SWIM"/>
    <property type="match status" value="1"/>
</dbReference>
<dbReference type="OrthoDB" id="591056at2759"/>
<keyword evidence="1" id="KW-0862">Zinc</keyword>
<feature type="compositionally biased region" description="Basic and acidic residues" evidence="2">
    <location>
        <begin position="985"/>
        <end position="1007"/>
    </location>
</feature>
<feature type="region of interest" description="Disordered" evidence="2">
    <location>
        <begin position="821"/>
        <end position="953"/>
    </location>
</feature>
<dbReference type="PANTHER" id="PTHR31669:SF251">
    <property type="entry name" value="PROTEIN FAR1-RELATED SEQUENCE"/>
    <property type="match status" value="1"/>
</dbReference>
<gene>
    <name evidence="4" type="primary">Contig9020.g9645</name>
    <name evidence="4" type="ORF">STYLEM_17568</name>
</gene>